<dbReference type="SMART" id="SM00710">
    <property type="entry name" value="PbH1"/>
    <property type="match status" value="3"/>
</dbReference>
<dbReference type="OrthoDB" id="134981at2"/>
<keyword evidence="2" id="KW-1185">Reference proteome</keyword>
<gene>
    <name evidence="1" type="ORF">SAMN05878503_105157</name>
</gene>
<evidence type="ECO:0000313" key="1">
    <source>
        <dbReference type="EMBL" id="SNX70248.1"/>
    </source>
</evidence>
<reference evidence="2" key="1">
    <citation type="submission" date="2017-08" db="EMBL/GenBank/DDBJ databases">
        <authorList>
            <person name="Varghese N."/>
            <person name="Submissions S."/>
        </authorList>
    </citation>
    <scope>NUCLEOTIDE SEQUENCE [LARGE SCALE GENOMIC DNA]</scope>
    <source>
        <strain evidence="2">JA234</strain>
    </source>
</reference>
<protein>
    <submittedName>
        <fullName evidence="1">Uncharacterized protein</fullName>
    </submittedName>
</protein>
<evidence type="ECO:0000313" key="2">
    <source>
        <dbReference type="Proteomes" id="UP000219467"/>
    </source>
</evidence>
<dbReference type="Proteomes" id="UP000219467">
    <property type="component" value="Unassembled WGS sequence"/>
</dbReference>
<dbReference type="AlphaFoldDB" id="A0A285CT69"/>
<name>A0A285CT69_9RHOB</name>
<proteinExistence type="predicted"/>
<dbReference type="RefSeq" id="WP_097030240.1">
    <property type="nucleotide sequence ID" value="NZ_OAOQ01000005.1"/>
</dbReference>
<dbReference type="InterPro" id="IPR006626">
    <property type="entry name" value="PbH1"/>
</dbReference>
<accession>A0A285CT69</accession>
<organism evidence="1 2">
    <name type="scientific">Cereibacter ovatus</name>
    <dbReference type="NCBI Taxonomy" id="439529"/>
    <lineage>
        <taxon>Bacteria</taxon>
        <taxon>Pseudomonadati</taxon>
        <taxon>Pseudomonadota</taxon>
        <taxon>Alphaproteobacteria</taxon>
        <taxon>Rhodobacterales</taxon>
        <taxon>Paracoccaceae</taxon>
        <taxon>Cereibacter</taxon>
    </lineage>
</organism>
<sequence>MEGDFSRGHRPDGKRGRNYRRVLARQGAPLLDSDLHALADLGDRLDRQGLQHLAGPAGGTGLGFFVTAGRLLALFDPAEGVQPQVAGGASAVRDFSRRHLDRLPGLRIEGAAGTVTIAFRTPLAAPAACRLWLRADHATTITVDGVALALPAGTAFAPFAASLSGGQVAIRPGAEPCWLALIETHEPSGAEARFHWAAGGFQIGGLLTQARDARWPDLSGPAGTALATASAGAAGTRWLAYLELSERVVTAVEDPGLREQALGDLRETTSRAEVVAQVKLARVPDGTTPAAARTAFAQVLLPSGRVTFGTSAGSAAADPCDLPVPGGYSGPENRLYRLAVHDVTGGLTRFKWSRDNAADLWPCTLLPEAPPGAPATHVRVAAQAALRAGDLVELTSDAIERGDAAPGEVTAAGFRRPRRAQGRLFRLAGGEVAGGAGREFRLLDPVLETPVAGVDPAPFGTDGLKLRRWSGLLDRTGSGAVTLTLEHGLEAHVTGTFEAGDWWQTEARVLAPQANGPVVSEPHGPERQFAPLALLRRGAAGVPLEVLGWLSPAIRRLDAQEADATSYDGARVGTPADTVQEALDELFLRLSDGCGEIAVPVGAPVQSVIDTIPNGGNARICLNAGRRDLTAAIVVADKGDLVLGGIGPGTVLRSPLRLVLRFLRCRSVDLRDFAIESQGGGQGPILEFEDCGEVRIDSVRITGAGPVEQGSAAVRQHSAAARPTRHFGMRRCRLSLGQGDSGLSAADPGHAEVCDNEIEIRRDAFDFLGTLAAPGETAAAVGSLLIDRVAFLPDTTATSAAIAAAGGPPVGVAPMGGARANILMHRRFWGREALSFTTHVTTTSVWEGLARANQPGSGAQTEPEGMQAFLSDLRRGLARRVFGVGGDWLSFATFLTAAFARFRNGVAGTNTLQHGRTGIAVGMSRGPSQLGWAGDPVAGLFAAASGQSARIHGNRVEGFAQGIRVGASAGPQRNRHLFAQSVEVADNRIALRLPWQARQRGGIWVGNALSVAVTGNRIIDPAYVPRAGTGAAAIEALDVDGIRLWGWFGPFVQVTGNLVHGATVGLRWQPMGRSEPMGARRDVFVRAVRDNAYSGDWQAQLPASIP</sequence>
<dbReference type="EMBL" id="OAOQ01000005">
    <property type="protein sequence ID" value="SNX70248.1"/>
    <property type="molecule type" value="Genomic_DNA"/>
</dbReference>